<keyword evidence="4" id="KW-1185">Reference proteome</keyword>
<feature type="domain" description="MobA/VirD2-like nuclease" evidence="2">
    <location>
        <begin position="153"/>
        <end position="223"/>
    </location>
</feature>
<evidence type="ECO:0000313" key="4">
    <source>
        <dbReference type="Proteomes" id="UP000761264"/>
    </source>
</evidence>
<evidence type="ECO:0000313" key="3">
    <source>
        <dbReference type="EMBL" id="NIA72045.1"/>
    </source>
</evidence>
<proteinExistence type="predicted"/>
<evidence type="ECO:0000256" key="1">
    <source>
        <dbReference type="SAM" id="MobiDB-lite"/>
    </source>
</evidence>
<name>A0A967KGD2_9PROT</name>
<protein>
    <submittedName>
        <fullName evidence="3">Relaxase/mobilization nuclease and DUF3363 domain-containing protein</fullName>
    </submittedName>
</protein>
<dbReference type="Pfam" id="PF11843">
    <property type="entry name" value="DUF3363"/>
    <property type="match status" value="1"/>
</dbReference>
<dbReference type="InterPro" id="IPR005094">
    <property type="entry name" value="Endonuclease_MobA/VirD2"/>
</dbReference>
<comment type="caution">
    <text evidence="3">The sequence shown here is derived from an EMBL/GenBank/DDBJ whole genome shotgun (WGS) entry which is preliminary data.</text>
</comment>
<reference evidence="3" key="1">
    <citation type="submission" date="2020-03" db="EMBL/GenBank/DDBJ databases">
        <title>Genome of Pelagibius litoralis DSM 21314T.</title>
        <authorList>
            <person name="Wang G."/>
        </authorList>
    </citation>
    <scope>NUCLEOTIDE SEQUENCE</scope>
    <source>
        <strain evidence="3">DSM 21314</strain>
    </source>
</reference>
<organism evidence="3 4">
    <name type="scientific">Pelagibius litoralis</name>
    <dbReference type="NCBI Taxonomy" id="374515"/>
    <lineage>
        <taxon>Bacteria</taxon>
        <taxon>Pseudomonadati</taxon>
        <taxon>Pseudomonadota</taxon>
        <taxon>Alphaproteobacteria</taxon>
        <taxon>Rhodospirillales</taxon>
        <taxon>Rhodovibrionaceae</taxon>
        <taxon>Pelagibius</taxon>
    </lineage>
</organism>
<sequence>MARDDDKRFEPRLGRPRARSGGYRRKPVSFLQRMTREVTRAGGDPRRIGLAKGTSRTGRFNARGRGARIVATFPRQSGWSRPEGGMRFRARRVIVKARVVKLHGGKSQAAYAHLRYLQRDGVTLDGEGCRLYSANLDRADGAAFLGRGQDDRHQFRLIVAPEDGTELGDLRDFTRQLMEQMERDLDTQLDWVAVDHHNTGHPHSHVVIRGMTDDGKILNIAGDYIAHGIRHRASEIATLELGPQSEWEVRQKLGREVEQDRFTRLDRAILQEVNDQGLVDLRIGAEQSYLGRANRALLISRLKRLERMGLAREEAPARWSLSGRLEKTLRELGERGDIIKTMHRAMTGQGLARDSQGYVIHRGVDRQPPTVGRVAGKGLASDELTGRLHLVIDGADGRVHYAEASEAAGDEIAVGSIVQIGRAEAPARPADRNIAELAHDNGGLYEPAMHLLAARDSMRLPDGNYEGYVQAHVRRLEALRRAGIVERLDDGNWCIPQDFEDRARDYDTGRSKQLGVQVLSLIDLDAQVTANAATWLDRELVADAPVPLRGSGFGREASDALARRRQWLIAQGLAGETDAGFVTRRDMLATLARREVEETGKKLAQQQGLNFRMAESGDRISGTYRQSVQLVSGKYALVERSKEFTLVPWRPVIEKTLGRQVSGFVRGSGISWELGRKRGPGIGM</sequence>
<evidence type="ECO:0000259" key="2">
    <source>
        <dbReference type="Pfam" id="PF03432"/>
    </source>
</evidence>
<dbReference type="InterPro" id="IPR021795">
    <property type="entry name" value="DUF3363"/>
</dbReference>
<gene>
    <name evidence="3" type="ORF">HBA54_25930</name>
</gene>
<feature type="region of interest" description="Disordered" evidence="1">
    <location>
        <begin position="1"/>
        <end position="26"/>
    </location>
</feature>
<feature type="compositionally biased region" description="Basic and acidic residues" evidence="1">
    <location>
        <begin position="1"/>
        <end position="13"/>
    </location>
</feature>
<accession>A0A967KGD2</accession>
<dbReference type="EMBL" id="JAAQPH010000031">
    <property type="protein sequence ID" value="NIA72045.1"/>
    <property type="molecule type" value="Genomic_DNA"/>
</dbReference>
<dbReference type="Pfam" id="PF03432">
    <property type="entry name" value="Relaxase"/>
    <property type="match status" value="1"/>
</dbReference>
<feature type="compositionally biased region" description="Basic residues" evidence="1">
    <location>
        <begin position="14"/>
        <end position="26"/>
    </location>
</feature>
<dbReference type="AlphaFoldDB" id="A0A967KGD2"/>
<dbReference type="Proteomes" id="UP000761264">
    <property type="component" value="Unassembled WGS sequence"/>
</dbReference>